<dbReference type="AlphaFoldDB" id="A0A191YWH6"/>
<reference evidence="2 3" key="1">
    <citation type="journal article" date="2018" name="Syst. Appl. Microbiol.">
        <title>Pseudomonas silesiensis sp. nov. strain A3T isolated from a biological pesticide sewage treatment plant and analysis of the complete genome sequence.</title>
        <authorList>
            <person name="Kaminski M.A."/>
            <person name="Furmanczyk E.M."/>
            <person name="Sobczak A."/>
            <person name="Dziembowski A."/>
            <person name="Lipinski L."/>
        </authorList>
    </citation>
    <scope>NUCLEOTIDE SEQUENCE [LARGE SCALE GENOMIC DNA]</scope>
    <source>
        <strain evidence="2 3">A3</strain>
    </source>
</reference>
<evidence type="ECO:0000313" key="2">
    <source>
        <dbReference type="EMBL" id="ANJ57114.1"/>
    </source>
</evidence>
<dbReference type="KEGG" id="psil:PMA3_18960"/>
<dbReference type="OrthoDB" id="19849at2"/>
<dbReference type="RefSeq" id="WP_064678620.1">
    <property type="nucleotide sequence ID" value="NZ_CP014870.1"/>
</dbReference>
<evidence type="ECO:0000313" key="3">
    <source>
        <dbReference type="Proteomes" id="UP000078354"/>
    </source>
</evidence>
<protein>
    <submittedName>
        <fullName evidence="2">Uncharacterized protein</fullName>
    </submittedName>
</protein>
<accession>A0A191YWH6</accession>
<keyword evidence="1" id="KW-0732">Signal</keyword>
<dbReference type="Gene3D" id="2.40.160.60">
    <property type="entry name" value="Outer membrane protein transport protein (OMPP1/FadL/TodX)"/>
    <property type="match status" value="1"/>
</dbReference>
<feature type="chain" id="PRO_5008250049" evidence="1">
    <location>
        <begin position="24"/>
        <end position="63"/>
    </location>
</feature>
<feature type="signal peptide" evidence="1">
    <location>
        <begin position="1"/>
        <end position="23"/>
    </location>
</feature>
<name>A0A191YWH6_9PSED</name>
<sequence length="63" mass="6943">MQIKTSALSAIALCALCSQHAYWSIGFGQYADFGLAANYDNDWSGRYFAQNASWRERGGDLSS</sequence>
<organism evidence="2 3">
    <name type="scientific">Pseudomonas silesiensis</name>
    <dbReference type="NCBI Taxonomy" id="1853130"/>
    <lineage>
        <taxon>Bacteria</taxon>
        <taxon>Pseudomonadati</taxon>
        <taxon>Pseudomonadota</taxon>
        <taxon>Gammaproteobacteria</taxon>
        <taxon>Pseudomonadales</taxon>
        <taxon>Pseudomonadaceae</taxon>
        <taxon>Pseudomonas</taxon>
    </lineage>
</organism>
<dbReference type="EMBL" id="CP014870">
    <property type="protein sequence ID" value="ANJ57114.1"/>
    <property type="molecule type" value="Genomic_DNA"/>
</dbReference>
<keyword evidence="3" id="KW-1185">Reference proteome</keyword>
<dbReference type="Proteomes" id="UP000078354">
    <property type="component" value="Chromosome"/>
</dbReference>
<gene>
    <name evidence="2" type="ORF">PMA3_18960</name>
</gene>
<evidence type="ECO:0000256" key="1">
    <source>
        <dbReference type="SAM" id="SignalP"/>
    </source>
</evidence>
<proteinExistence type="predicted"/>